<keyword evidence="12" id="KW-1185">Reference proteome</keyword>
<evidence type="ECO:0000256" key="6">
    <source>
        <dbReference type="ARBA" id="ARBA00022801"/>
    </source>
</evidence>
<evidence type="ECO:0000259" key="10">
    <source>
        <dbReference type="Pfam" id="PF03372"/>
    </source>
</evidence>
<dbReference type="InterPro" id="IPR051547">
    <property type="entry name" value="TDP2-like"/>
</dbReference>
<dbReference type="Pfam" id="PF03372">
    <property type="entry name" value="Exo_endo_phos"/>
    <property type="match status" value="1"/>
</dbReference>
<sequence length="410" mass="46421">MWVISAATTPSISKFSPYKILQVNANSLVLCQVADPNTVSVSIKSNANKLAKNGCRSAYREIRTYTVLMKKHLIFLIIGLAFVGIATTVLLPTDNHAGSSSPQPISNKRPDAQSDKNTAITLMSWNLEWLTLTPFKYAPPRDTADYQALARIFADVSPDVLAFQEVDSLNALYKVVPRTDYQFFLSDRKSKTAERFKDVNQYTGFAVRNGLIVKDIKDLSSVNRNLEGKPSKLRYASYITLQSSPSTQPVHLLSIHLKSGCYKINKTHLSQTKTTNKKATACQIFIHQLSTLAQWIEDHSDQYLIIAGDFNYRLSHENTWLQAQLNRSGQKVRSLTLSTPADCYIKQKRKGKIHYRSYKHLIDHIFISEPLVELHEHTPILAIQYPFPKADVRQYQLTDHCPIISQIQIP</sequence>
<keyword evidence="9" id="KW-0812">Transmembrane</keyword>
<evidence type="ECO:0000256" key="7">
    <source>
        <dbReference type="ARBA" id="ARBA00022842"/>
    </source>
</evidence>
<dbReference type="GO" id="GO:0046872">
    <property type="term" value="F:metal ion binding"/>
    <property type="evidence" value="ECO:0007669"/>
    <property type="project" value="UniProtKB-KW"/>
</dbReference>
<dbReference type="InterPro" id="IPR036691">
    <property type="entry name" value="Endo/exonu/phosph_ase_sf"/>
</dbReference>
<accession>A0A2T3P3G6</accession>
<keyword evidence="8" id="KW-0234">DNA repair</keyword>
<dbReference type="PANTHER" id="PTHR15822:SF4">
    <property type="entry name" value="TYROSYL-DNA PHOSPHODIESTERASE 2"/>
    <property type="match status" value="1"/>
</dbReference>
<organism evidence="11 12">
    <name type="scientific">Photobacterium swingsii</name>
    <dbReference type="NCBI Taxonomy" id="680026"/>
    <lineage>
        <taxon>Bacteria</taxon>
        <taxon>Pseudomonadati</taxon>
        <taxon>Pseudomonadota</taxon>
        <taxon>Gammaproteobacteria</taxon>
        <taxon>Vibrionales</taxon>
        <taxon>Vibrionaceae</taxon>
        <taxon>Photobacterium</taxon>
    </lineage>
</organism>
<dbReference type="EMBL" id="PYLZ01000010">
    <property type="protein sequence ID" value="PSW23069.1"/>
    <property type="molecule type" value="Genomic_DNA"/>
</dbReference>
<comment type="cofactor">
    <cofactor evidence="2">
        <name>Mg(2+)</name>
        <dbReference type="ChEBI" id="CHEBI:18420"/>
    </cofactor>
</comment>
<dbReference type="Gene3D" id="3.60.10.10">
    <property type="entry name" value="Endonuclease/exonuclease/phosphatase"/>
    <property type="match status" value="1"/>
</dbReference>
<dbReference type="GO" id="GO:0004518">
    <property type="term" value="F:nuclease activity"/>
    <property type="evidence" value="ECO:0007669"/>
    <property type="project" value="UniProtKB-KW"/>
</dbReference>
<keyword evidence="3" id="KW-0540">Nuclease</keyword>
<keyword evidence="7" id="KW-0460">Magnesium</keyword>
<dbReference type="PANTHER" id="PTHR15822">
    <property type="entry name" value="TRAF AND TNF RECEPTOR-ASSOCIATED PROTEIN"/>
    <property type="match status" value="1"/>
</dbReference>
<dbReference type="AlphaFoldDB" id="A0A2T3P3G6"/>
<evidence type="ECO:0000256" key="1">
    <source>
        <dbReference type="ARBA" id="ARBA00001936"/>
    </source>
</evidence>
<evidence type="ECO:0000256" key="2">
    <source>
        <dbReference type="ARBA" id="ARBA00001946"/>
    </source>
</evidence>
<protein>
    <recommendedName>
        <fullName evidence="10">Endonuclease/exonuclease/phosphatase domain-containing protein</fullName>
    </recommendedName>
</protein>
<dbReference type="GO" id="GO:0005737">
    <property type="term" value="C:cytoplasm"/>
    <property type="evidence" value="ECO:0007669"/>
    <property type="project" value="TreeGrafter"/>
</dbReference>
<name>A0A2T3P3G6_9GAMM</name>
<evidence type="ECO:0000256" key="8">
    <source>
        <dbReference type="ARBA" id="ARBA00023204"/>
    </source>
</evidence>
<gene>
    <name evidence="11" type="ORF">C9I94_18010</name>
</gene>
<dbReference type="STRING" id="680026.AB733_18745"/>
<dbReference type="GO" id="GO:0003697">
    <property type="term" value="F:single-stranded DNA binding"/>
    <property type="evidence" value="ECO:0007669"/>
    <property type="project" value="TreeGrafter"/>
</dbReference>
<comment type="caution">
    <text evidence="11">The sequence shown here is derived from an EMBL/GenBank/DDBJ whole genome shotgun (WGS) entry which is preliminary data.</text>
</comment>
<reference evidence="11 12" key="1">
    <citation type="submission" date="2018-01" db="EMBL/GenBank/DDBJ databases">
        <title>Whole genome sequencing of Histamine producing bacteria.</title>
        <authorList>
            <person name="Butler K."/>
        </authorList>
    </citation>
    <scope>NUCLEOTIDE SEQUENCE [LARGE SCALE GENOMIC DNA]</scope>
    <source>
        <strain evidence="11 12">DSM 24669</strain>
    </source>
</reference>
<keyword evidence="6" id="KW-0378">Hydrolase</keyword>
<proteinExistence type="predicted"/>
<feature type="domain" description="Endonuclease/exonuclease/phosphatase" evidence="10">
    <location>
        <begin position="123"/>
        <end position="382"/>
    </location>
</feature>
<evidence type="ECO:0000256" key="3">
    <source>
        <dbReference type="ARBA" id="ARBA00022722"/>
    </source>
</evidence>
<evidence type="ECO:0000256" key="9">
    <source>
        <dbReference type="SAM" id="Phobius"/>
    </source>
</evidence>
<dbReference type="GO" id="GO:0006302">
    <property type="term" value="P:double-strand break repair"/>
    <property type="evidence" value="ECO:0007669"/>
    <property type="project" value="TreeGrafter"/>
</dbReference>
<evidence type="ECO:0000256" key="4">
    <source>
        <dbReference type="ARBA" id="ARBA00022723"/>
    </source>
</evidence>
<keyword evidence="9" id="KW-1133">Transmembrane helix</keyword>
<evidence type="ECO:0000256" key="5">
    <source>
        <dbReference type="ARBA" id="ARBA00022763"/>
    </source>
</evidence>
<evidence type="ECO:0000313" key="12">
    <source>
        <dbReference type="Proteomes" id="UP000240481"/>
    </source>
</evidence>
<evidence type="ECO:0000313" key="11">
    <source>
        <dbReference type="EMBL" id="PSW23069.1"/>
    </source>
</evidence>
<keyword evidence="9" id="KW-0472">Membrane</keyword>
<comment type="cofactor">
    <cofactor evidence="1">
        <name>Mn(2+)</name>
        <dbReference type="ChEBI" id="CHEBI:29035"/>
    </cofactor>
</comment>
<dbReference type="OrthoDB" id="395856at2"/>
<dbReference type="GO" id="GO:0070260">
    <property type="term" value="F:5'-tyrosyl-DNA phosphodiesterase activity"/>
    <property type="evidence" value="ECO:0007669"/>
    <property type="project" value="TreeGrafter"/>
</dbReference>
<keyword evidence="4" id="KW-0479">Metal-binding</keyword>
<dbReference type="InterPro" id="IPR005135">
    <property type="entry name" value="Endo/exonuclease/phosphatase"/>
</dbReference>
<dbReference type="SUPFAM" id="SSF56219">
    <property type="entry name" value="DNase I-like"/>
    <property type="match status" value="1"/>
</dbReference>
<feature type="transmembrane region" description="Helical" evidence="9">
    <location>
        <begin position="73"/>
        <end position="91"/>
    </location>
</feature>
<dbReference type="Proteomes" id="UP000240481">
    <property type="component" value="Unassembled WGS sequence"/>
</dbReference>
<keyword evidence="5" id="KW-0227">DNA damage</keyword>